<proteinExistence type="inferred from homology"/>
<dbReference type="SUPFAM" id="SSF56349">
    <property type="entry name" value="DNA breaking-rejoining enzymes"/>
    <property type="match status" value="1"/>
</dbReference>
<dbReference type="Gene3D" id="3.30.160.390">
    <property type="entry name" value="Integrase, DNA-binding domain"/>
    <property type="match status" value="1"/>
</dbReference>
<evidence type="ECO:0000313" key="5">
    <source>
        <dbReference type="EMBL" id="MDO7833672.1"/>
    </source>
</evidence>
<evidence type="ECO:0000259" key="4">
    <source>
        <dbReference type="Pfam" id="PF13356"/>
    </source>
</evidence>
<dbReference type="PANTHER" id="PTHR30629">
    <property type="entry name" value="PROPHAGE INTEGRASE"/>
    <property type="match status" value="1"/>
</dbReference>
<dbReference type="GO" id="GO:0003677">
    <property type="term" value="F:DNA binding"/>
    <property type="evidence" value="ECO:0007669"/>
    <property type="project" value="UniProtKB-KW"/>
</dbReference>
<evidence type="ECO:0000313" key="6">
    <source>
        <dbReference type="Proteomes" id="UP001176471"/>
    </source>
</evidence>
<dbReference type="Pfam" id="PF13356">
    <property type="entry name" value="Arm-DNA-bind_3"/>
    <property type="match status" value="1"/>
</dbReference>
<feature type="domain" description="Integrase DNA-binding" evidence="4">
    <location>
        <begin position="17"/>
        <end position="95"/>
    </location>
</feature>
<protein>
    <submittedName>
        <fullName evidence="5">Arm DNA-binding domain-containing protein</fullName>
    </submittedName>
</protein>
<dbReference type="InterPro" id="IPR011010">
    <property type="entry name" value="DNA_brk_join_enz"/>
</dbReference>
<dbReference type="EMBL" id="JAUQOM010000001">
    <property type="protein sequence ID" value="MDO7833672.1"/>
    <property type="molecule type" value="Genomic_DNA"/>
</dbReference>
<organism evidence="5 6">
    <name type="scientific">Sphingobium cyanobacteriorum</name>
    <dbReference type="NCBI Taxonomy" id="3063954"/>
    <lineage>
        <taxon>Bacteria</taxon>
        <taxon>Pseudomonadati</taxon>
        <taxon>Pseudomonadota</taxon>
        <taxon>Alphaproteobacteria</taxon>
        <taxon>Sphingomonadales</taxon>
        <taxon>Sphingomonadaceae</taxon>
        <taxon>Sphingobium</taxon>
    </lineage>
</organism>
<dbReference type="InterPro" id="IPR038488">
    <property type="entry name" value="Integrase_DNA-bd_sf"/>
</dbReference>
<dbReference type="RefSeq" id="WP_304534212.1">
    <property type="nucleotide sequence ID" value="NZ_JAUQOM010000001.1"/>
</dbReference>
<dbReference type="InterPro" id="IPR010998">
    <property type="entry name" value="Integrase_recombinase_N"/>
</dbReference>
<accession>A0ABT8ZGK6</accession>
<evidence type="ECO:0000256" key="1">
    <source>
        <dbReference type="ARBA" id="ARBA00008857"/>
    </source>
</evidence>
<evidence type="ECO:0000256" key="2">
    <source>
        <dbReference type="ARBA" id="ARBA00022908"/>
    </source>
</evidence>
<dbReference type="InterPro" id="IPR050808">
    <property type="entry name" value="Phage_Integrase"/>
</dbReference>
<keyword evidence="3 5" id="KW-0238">DNA-binding</keyword>
<dbReference type="Gene3D" id="1.10.150.130">
    <property type="match status" value="1"/>
</dbReference>
<dbReference type="InterPro" id="IPR025166">
    <property type="entry name" value="Integrase_DNA_bind_dom"/>
</dbReference>
<dbReference type="Proteomes" id="UP001176471">
    <property type="component" value="Unassembled WGS sequence"/>
</dbReference>
<comment type="similarity">
    <text evidence="1">Belongs to the 'phage' integrase family.</text>
</comment>
<comment type="caution">
    <text evidence="5">The sequence shown here is derived from an EMBL/GenBank/DDBJ whole genome shotgun (WGS) entry which is preliminary data.</text>
</comment>
<name>A0ABT8ZGK6_9SPHN</name>
<dbReference type="PANTHER" id="PTHR30629:SF2">
    <property type="entry name" value="PROPHAGE INTEGRASE INTS-RELATED"/>
    <property type="match status" value="1"/>
</dbReference>
<sequence>MPKVKLDGTFCLTAQCEPGKKKTDYYDTSITGFVLEVRSSGGRSYYLRYQDAHGAQKQHRIAAYGDITFDKARKEAQRLRSQVTLGGDPAASKEQKKAIPLYSTLAEQHLAHAKTYQRSYDTTAMYVNRHIVPKWGKVRLTDITQQGVAQWLAEKAGEGLAPATVEKIRVILGRSFELAKQWGMAGSDKNPTRGVPRKPIANARNRFLSAAEVK</sequence>
<gene>
    <name evidence="5" type="ORF">Q4610_01310</name>
</gene>
<evidence type="ECO:0000256" key="3">
    <source>
        <dbReference type="ARBA" id="ARBA00023125"/>
    </source>
</evidence>
<reference evidence="5" key="1">
    <citation type="submission" date="2023-07" db="EMBL/GenBank/DDBJ databases">
        <title>Bacterial whole genome sequence for Sphingobium sp. HBC34.</title>
        <authorList>
            <person name="Le V."/>
            <person name="Ko S.-R."/>
            <person name="Ahn C.-Y."/>
            <person name="Oh H.-M."/>
        </authorList>
    </citation>
    <scope>NUCLEOTIDE SEQUENCE</scope>
    <source>
        <strain evidence="5">HBC34</strain>
    </source>
</reference>
<keyword evidence="2" id="KW-0229">DNA integration</keyword>
<keyword evidence="6" id="KW-1185">Reference proteome</keyword>